<dbReference type="SUPFAM" id="SSF50090">
    <property type="entry name" value="Electron transport accessory proteins"/>
    <property type="match status" value="1"/>
</dbReference>
<evidence type="ECO:0000256" key="1">
    <source>
        <dbReference type="ARBA" id="ARBA00004042"/>
    </source>
</evidence>
<feature type="region of interest" description="Disordered" evidence="6">
    <location>
        <begin position="1"/>
        <end position="22"/>
    </location>
</feature>
<accession>A0A1I1NKV0</accession>
<dbReference type="InterPro" id="IPR003168">
    <property type="entry name" value="Nitrile_hydratase_bsu"/>
</dbReference>
<dbReference type="PIRSF" id="PIRSF001427">
    <property type="entry name" value="NHase_beta"/>
    <property type="match status" value="1"/>
</dbReference>
<feature type="domain" description="Nitrile hydratase beta subunit" evidence="7">
    <location>
        <begin position="124"/>
        <end position="216"/>
    </location>
</feature>
<sequence length="217" mass="23977">MNGPQDLGGRDGFGPIAPDPQDPLFHAEWERRAMAMVVAAGGAGAWTIDESRFARENRDPGEYYGLSYYQLWIRGLEDLLKTKGLVTDDELSTGQADGPADVTALAADKVGPALMRGSPYDRDPKGSRPAFEVGQTVQTRNLQPRGHIRMPAYCRNRRGVVAAVHGYHVFPDTSAKGDRTTAHWLYNISFAARDLFGDRAGENDRVNVDLWEPYLNV</sequence>
<dbReference type="AlphaFoldDB" id="A0A1I1NKV0"/>
<feature type="domain" description="Nitrile hydratase beta subunit-like N-terminal" evidence="8">
    <location>
        <begin position="1"/>
        <end position="101"/>
    </location>
</feature>
<comment type="function">
    <text evidence="1 5">NHase catalyzes the hydration of various nitrile compounds to the corresponding amides.</text>
</comment>
<comment type="catalytic activity">
    <reaction evidence="4 5">
        <text>an aliphatic primary amide = an aliphatic nitrile + H2O</text>
        <dbReference type="Rhea" id="RHEA:12673"/>
        <dbReference type="ChEBI" id="CHEBI:15377"/>
        <dbReference type="ChEBI" id="CHEBI:65285"/>
        <dbReference type="ChEBI" id="CHEBI:80291"/>
        <dbReference type="EC" id="4.2.1.84"/>
    </reaction>
</comment>
<protein>
    <recommendedName>
        <fullName evidence="5">Nitrile hydratase subunit beta</fullName>
        <shortName evidence="5">NHase</shortName>
        <ecNumber evidence="5">4.2.1.84</ecNumber>
    </recommendedName>
</protein>
<dbReference type="STRING" id="517719.SAMN05421762_3021"/>
<dbReference type="EC" id="4.2.1.84" evidence="5"/>
<organism evidence="9 10">
    <name type="scientific">Pseudooceanicola nitratireducens</name>
    <dbReference type="NCBI Taxonomy" id="517719"/>
    <lineage>
        <taxon>Bacteria</taxon>
        <taxon>Pseudomonadati</taxon>
        <taxon>Pseudomonadota</taxon>
        <taxon>Alphaproteobacteria</taxon>
        <taxon>Rhodobacterales</taxon>
        <taxon>Paracoccaceae</taxon>
        <taxon>Pseudooceanicola</taxon>
    </lineage>
</organism>
<proteinExistence type="inferred from homology"/>
<dbReference type="EMBL" id="FOLX01000001">
    <property type="protein sequence ID" value="SFC98157.1"/>
    <property type="molecule type" value="Genomic_DNA"/>
</dbReference>
<dbReference type="Pfam" id="PF02211">
    <property type="entry name" value="NHase_beta_C"/>
    <property type="match status" value="1"/>
</dbReference>
<gene>
    <name evidence="9" type="ORF">SAMN05421762_3021</name>
</gene>
<keyword evidence="10" id="KW-1185">Reference proteome</keyword>
<evidence type="ECO:0000259" key="8">
    <source>
        <dbReference type="Pfam" id="PF21006"/>
    </source>
</evidence>
<name>A0A1I1NKV0_9RHOB</name>
<evidence type="ECO:0000256" key="5">
    <source>
        <dbReference type="PIRNR" id="PIRNR001427"/>
    </source>
</evidence>
<evidence type="ECO:0000256" key="4">
    <source>
        <dbReference type="ARBA" id="ARBA00044877"/>
    </source>
</evidence>
<evidence type="ECO:0000313" key="10">
    <source>
        <dbReference type="Proteomes" id="UP000231644"/>
    </source>
</evidence>
<dbReference type="InterPro" id="IPR042262">
    <property type="entry name" value="CN_hydtase_beta_C"/>
</dbReference>
<evidence type="ECO:0000256" key="3">
    <source>
        <dbReference type="ARBA" id="ARBA00023239"/>
    </source>
</evidence>
<evidence type="ECO:0000256" key="2">
    <source>
        <dbReference type="ARBA" id="ARBA00009098"/>
    </source>
</evidence>
<dbReference type="Gene3D" id="1.10.472.20">
    <property type="entry name" value="Nitrile hydratase, beta subunit"/>
    <property type="match status" value="1"/>
</dbReference>
<dbReference type="RefSeq" id="WP_093446276.1">
    <property type="nucleotide sequence ID" value="NZ_FNZG01000001.1"/>
</dbReference>
<dbReference type="GO" id="GO:0018822">
    <property type="term" value="F:nitrile hydratase activity"/>
    <property type="evidence" value="ECO:0007669"/>
    <property type="project" value="UniProtKB-EC"/>
</dbReference>
<comment type="similarity">
    <text evidence="2 5">Belongs to the nitrile hydratase subunit beta family.</text>
</comment>
<keyword evidence="3 5" id="KW-0456">Lyase</keyword>
<dbReference type="InterPro" id="IPR008990">
    <property type="entry name" value="Elect_transpt_acc-like_dom_sf"/>
</dbReference>
<dbReference type="NCBIfam" id="TIGR03888">
    <property type="entry name" value="nitrile_beta"/>
    <property type="match status" value="1"/>
</dbReference>
<evidence type="ECO:0000259" key="7">
    <source>
        <dbReference type="Pfam" id="PF02211"/>
    </source>
</evidence>
<dbReference type="InterPro" id="IPR024690">
    <property type="entry name" value="CN_hydtase_beta_dom_C"/>
</dbReference>
<dbReference type="Proteomes" id="UP000231644">
    <property type="component" value="Unassembled WGS sequence"/>
</dbReference>
<dbReference type="OrthoDB" id="3478924at2"/>
<evidence type="ECO:0000256" key="6">
    <source>
        <dbReference type="SAM" id="MobiDB-lite"/>
    </source>
</evidence>
<reference evidence="9 10" key="1">
    <citation type="submission" date="2016-10" db="EMBL/GenBank/DDBJ databases">
        <authorList>
            <person name="de Groot N.N."/>
        </authorList>
    </citation>
    <scope>NUCLEOTIDE SEQUENCE [LARGE SCALE GENOMIC DNA]</scope>
    <source>
        <strain evidence="9 10">DSM 29619</strain>
    </source>
</reference>
<evidence type="ECO:0000313" key="9">
    <source>
        <dbReference type="EMBL" id="SFC98157.1"/>
    </source>
</evidence>
<dbReference type="InterPro" id="IPR049054">
    <property type="entry name" value="CN_hydtase_beta-like_N"/>
</dbReference>
<dbReference type="Gene3D" id="2.30.30.50">
    <property type="match status" value="1"/>
</dbReference>
<dbReference type="Pfam" id="PF21006">
    <property type="entry name" value="NHase_beta_N"/>
    <property type="match status" value="1"/>
</dbReference>
<dbReference type="GO" id="GO:0046914">
    <property type="term" value="F:transition metal ion binding"/>
    <property type="evidence" value="ECO:0007669"/>
    <property type="project" value="InterPro"/>
</dbReference>